<protein>
    <submittedName>
        <fullName evidence="2">Uncharacterized protein</fullName>
    </submittedName>
</protein>
<accession>A0A8J7RPD9</accession>
<evidence type="ECO:0000313" key="2">
    <source>
        <dbReference type="EMBL" id="MBP0439569.1"/>
    </source>
</evidence>
<evidence type="ECO:0000313" key="3">
    <source>
        <dbReference type="Proteomes" id="UP000666240"/>
    </source>
</evidence>
<keyword evidence="1" id="KW-0472">Membrane</keyword>
<keyword evidence="1" id="KW-0812">Transmembrane</keyword>
<keyword evidence="3" id="KW-1185">Reference proteome</keyword>
<comment type="caution">
    <text evidence="2">The sequence shown here is derived from an EMBL/GenBank/DDBJ whole genome shotgun (WGS) entry which is preliminary data.</text>
</comment>
<dbReference type="Proteomes" id="UP000666240">
    <property type="component" value="Unassembled WGS sequence"/>
</dbReference>
<evidence type="ECO:0000256" key="1">
    <source>
        <dbReference type="SAM" id="Phobius"/>
    </source>
</evidence>
<name>A0A8J7RPD9_9HYPH</name>
<feature type="transmembrane region" description="Helical" evidence="1">
    <location>
        <begin position="32"/>
        <end position="50"/>
    </location>
</feature>
<dbReference type="EMBL" id="JAGIYY010000004">
    <property type="protein sequence ID" value="MBP0439569.1"/>
    <property type="molecule type" value="Genomic_DNA"/>
</dbReference>
<sequence>MGNYSKLIGSIVGAAFGAAVAFGVLPNELATPEIQGSVIALITALCVYFFPANQPSA</sequence>
<organism evidence="2 3">
    <name type="scientific">Tianweitania sediminis</name>
    <dbReference type="NCBI Taxonomy" id="1502156"/>
    <lineage>
        <taxon>Bacteria</taxon>
        <taxon>Pseudomonadati</taxon>
        <taxon>Pseudomonadota</taxon>
        <taxon>Alphaproteobacteria</taxon>
        <taxon>Hyphomicrobiales</taxon>
        <taxon>Phyllobacteriaceae</taxon>
        <taxon>Tianweitania</taxon>
    </lineage>
</organism>
<proteinExistence type="predicted"/>
<feature type="transmembrane region" description="Helical" evidence="1">
    <location>
        <begin position="7"/>
        <end position="26"/>
    </location>
</feature>
<reference evidence="2" key="1">
    <citation type="submission" date="2021-03" db="EMBL/GenBank/DDBJ databases">
        <title>Genome sequencing and assembly of Tianweitania sediminis.</title>
        <authorList>
            <person name="Chhetri G."/>
        </authorList>
    </citation>
    <scope>NUCLEOTIDE SEQUENCE</scope>
    <source>
        <strain evidence="2">Z8</strain>
    </source>
</reference>
<dbReference type="RefSeq" id="WP_209335613.1">
    <property type="nucleotide sequence ID" value="NZ_JAGIYY010000004.1"/>
</dbReference>
<gene>
    <name evidence="2" type="ORF">J5Y06_12985</name>
</gene>
<keyword evidence="1" id="KW-1133">Transmembrane helix</keyword>
<dbReference type="AlphaFoldDB" id="A0A8J7RPD9"/>